<gene>
    <name evidence="1" type="ORF">L6164_024000</name>
</gene>
<evidence type="ECO:0000313" key="1">
    <source>
        <dbReference type="EMBL" id="KAI4315980.1"/>
    </source>
</evidence>
<name>A0ACB9LYI2_BAUVA</name>
<evidence type="ECO:0000313" key="2">
    <source>
        <dbReference type="Proteomes" id="UP000828941"/>
    </source>
</evidence>
<comment type="caution">
    <text evidence="1">The sequence shown here is derived from an EMBL/GenBank/DDBJ whole genome shotgun (WGS) entry which is preliminary data.</text>
</comment>
<sequence length="546" mass="61502">MAATTDADDLRALLSEQSDEFLMAKTLDSDLHFAFELQMQEAIDASLASQPSASTLAPFTSPASLPEGEIDDSVLGVAAKLMLDDVQIVTQQLVDQEKCQAEMEKTLEDLDRRIFDQKFAWEIFNIPEDEWKNYGDNFHRPYYNDGASSSSSSSLSLRSPSLQTENFKLYFKGLVSEERFRDIRVVVASAGIAICDSRDYLIFEVKKPLEAVESGGLVLSSECAELQALIEGLDMAFGLGLQRLSIFFDDSVLYNYVIGIESKSNGKLAGLVNQVSHLQKKFVSCVPCLVGRNDIKYAFKSARDSIVSQITWSEETDNSKIMKETCVICFEDTDAGKIFSVDDCLHRYCFSCMKKHVEVKVLNGMMASCPHDGCKSEVKLESCKKFLAPELVEVIGQRIKESAIPVTEKVYCPFPRCSALMSKHEVLEYSKTCFVGAEQLGARKCMKCLQFFCINCAGPWHSNMNCHDYKRSNHYLQAEDTKLKSLAASRRWRQCVKCNHIVELTEGCYHITCRCGYEFCYTCGAEWKNKKATCSCPIWDERNIIR</sequence>
<reference evidence="1 2" key="1">
    <citation type="journal article" date="2022" name="DNA Res.">
        <title>Chromosomal-level genome assembly of the orchid tree Bauhinia variegata (Leguminosae; Cercidoideae) supports the allotetraploid origin hypothesis of Bauhinia.</title>
        <authorList>
            <person name="Zhong Y."/>
            <person name="Chen Y."/>
            <person name="Zheng D."/>
            <person name="Pang J."/>
            <person name="Liu Y."/>
            <person name="Luo S."/>
            <person name="Meng S."/>
            <person name="Qian L."/>
            <person name="Wei D."/>
            <person name="Dai S."/>
            <person name="Zhou R."/>
        </authorList>
    </citation>
    <scope>NUCLEOTIDE SEQUENCE [LARGE SCALE GENOMIC DNA]</scope>
    <source>
        <strain evidence="1">BV-YZ2020</strain>
    </source>
</reference>
<dbReference type="EMBL" id="CM039435">
    <property type="protein sequence ID" value="KAI4315980.1"/>
    <property type="molecule type" value="Genomic_DNA"/>
</dbReference>
<protein>
    <submittedName>
        <fullName evidence="1">Uncharacterized protein</fullName>
    </submittedName>
</protein>
<proteinExistence type="predicted"/>
<organism evidence="1 2">
    <name type="scientific">Bauhinia variegata</name>
    <name type="common">Purple orchid tree</name>
    <name type="synonym">Phanera variegata</name>
    <dbReference type="NCBI Taxonomy" id="167791"/>
    <lineage>
        <taxon>Eukaryota</taxon>
        <taxon>Viridiplantae</taxon>
        <taxon>Streptophyta</taxon>
        <taxon>Embryophyta</taxon>
        <taxon>Tracheophyta</taxon>
        <taxon>Spermatophyta</taxon>
        <taxon>Magnoliopsida</taxon>
        <taxon>eudicotyledons</taxon>
        <taxon>Gunneridae</taxon>
        <taxon>Pentapetalae</taxon>
        <taxon>rosids</taxon>
        <taxon>fabids</taxon>
        <taxon>Fabales</taxon>
        <taxon>Fabaceae</taxon>
        <taxon>Cercidoideae</taxon>
        <taxon>Cercideae</taxon>
        <taxon>Bauhiniinae</taxon>
        <taxon>Bauhinia</taxon>
    </lineage>
</organism>
<keyword evidence="2" id="KW-1185">Reference proteome</keyword>
<dbReference type="Proteomes" id="UP000828941">
    <property type="component" value="Chromosome 10"/>
</dbReference>
<accession>A0ACB9LYI2</accession>